<dbReference type="InterPro" id="IPR047057">
    <property type="entry name" value="MerR_fam"/>
</dbReference>
<dbReference type="Gene3D" id="1.10.1660.10">
    <property type="match status" value="1"/>
</dbReference>
<dbReference type="InterPro" id="IPR000551">
    <property type="entry name" value="MerR-type_HTH_dom"/>
</dbReference>
<evidence type="ECO:0000256" key="3">
    <source>
        <dbReference type="ARBA" id="ARBA00023125"/>
    </source>
</evidence>
<dbReference type="SUPFAM" id="SSF46955">
    <property type="entry name" value="Putative DNA-binding domain"/>
    <property type="match status" value="1"/>
</dbReference>
<keyword evidence="3 6" id="KW-0238">DNA-binding</keyword>
<dbReference type="SUPFAM" id="SSF52540">
    <property type="entry name" value="P-loop containing nucleoside triphosphate hydrolases"/>
    <property type="match status" value="1"/>
</dbReference>
<evidence type="ECO:0000313" key="7">
    <source>
        <dbReference type="Proteomes" id="UP001229244"/>
    </source>
</evidence>
<protein>
    <submittedName>
        <fullName evidence="6">DNA-binding transcriptional MerR regulator</fullName>
    </submittedName>
</protein>
<gene>
    <name evidence="6" type="ORF">J2S73_002390</name>
</gene>
<dbReference type="PROSITE" id="PS50937">
    <property type="entry name" value="HTH_MERR_2"/>
    <property type="match status" value="1"/>
</dbReference>
<dbReference type="Proteomes" id="UP001229244">
    <property type="component" value="Unassembled WGS sequence"/>
</dbReference>
<keyword evidence="2" id="KW-0805">Transcription regulation</keyword>
<dbReference type="Pfam" id="PF13411">
    <property type="entry name" value="MerR_1"/>
    <property type="match status" value="1"/>
</dbReference>
<dbReference type="PANTHER" id="PTHR30204">
    <property type="entry name" value="REDOX-CYCLING DRUG-SENSING TRANSCRIPTIONAL ACTIVATOR SOXR"/>
    <property type="match status" value="1"/>
</dbReference>
<evidence type="ECO:0000256" key="2">
    <source>
        <dbReference type="ARBA" id="ARBA00023015"/>
    </source>
</evidence>
<dbReference type="PANTHER" id="PTHR30204:SF69">
    <property type="entry name" value="MERR-FAMILY TRANSCRIPTIONAL REGULATOR"/>
    <property type="match status" value="1"/>
</dbReference>
<dbReference type="InterPro" id="IPR027417">
    <property type="entry name" value="P-loop_NTPase"/>
</dbReference>
<evidence type="ECO:0000256" key="4">
    <source>
        <dbReference type="ARBA" id="ARBA00023163"/>
    </source>
</evidence>
<accession>A0AAE3VQ09</accession>
<keyword evidence="4" id="KW-0804">Transcription</keyword>
<feature type="domain" description="HTH merR-type" evidence="5">
    <location>
        <begin position="7"/>
        <end position="75"/>
    </location>
</feature>
<keyword evidence="7" id="KW-1185">Reference proteome</keyword>
<comment type="caution">
    <text evidence="6">The sequence shown here is derived from an EMBL/GenBank/DDBJ whole genome shotgun (WGS) entry which is preliminary data.</text>
</comment>
<name>A0AAE3VQ09_9HYPH</name>
<dbReference type="InterPro" id="IPR009061">
    <property type="entry name" value="DNA-bd_dom_put_sf"/>
</dbReference>
<organism evidence="6 7">
    <name type="scientific">Amorphus orientalis</name>
    <dbReference type="NCBI Taxonomy" id="649198"/>
    <lineage>
        <taxon>Bacteria</taxon>
        <taxon>Pseudomonadati</taxon>
        <taxon>Pseudomonadota</taxon>
        <taxon>Alphaproteobacteria</taxon>
        <taxon>Hyphomicrobiales</taxon>
        <taxon>Amorphaceae</taxon>
        <taxon>Amorphus</taxon>
    </lineage>
</organism>
<dbReference type="SMART" id="SM00422">
    <property type="entry name" value="HTH_MERR"/>
    <property type="match status" value="1"/>
</dbReference>
<evidence type="ECO:0000259" key="5">
    <source>
        <dbReference type="PROSITE" id="PS50937"/>
    </source>
</evidence>
<dbReference type="AlphaFoldDB" id="A0AAE3VQ09"/>
<dbReference type="GO" id="GO:0003677">
    <property type="term" value="F:DNA binding"/>
    <property type="evidence" value="ECO:0007669"/>
    <property type="project" value="UniProtKB-KW"/>
</dbReference>
<dbReference type="RefSeq" id="WP_306885761.1">
    <property type="nucleotide sequence ID" value="NZ_JAUSUL010000002.1"/>
</dbReference>
<dbReference type="CDD" id="cd01106">
    <property type="entry name" value="HTH_TipAL-Mta"/>
    <property type="match status" value="1"/>
</dbReference>
<keyword evidence="1" id="KW-0678">Repressor</keyword>
<evidence type="ECO:0000256" key="1">
    <source>
        <dbReference type="ARBA" id="ARBA00022491"/>
    </source>
</evidence>
<dbReference type="GO" id="GO:0003700">
    <property type="term" value="F:DNA-binding transcription factor activity"/>
    <property type="evidence" value="ECO:0007669"/>
    <property type="project" value="InterPro"/>
</dbReference>
<evidence type="ECO:0000313" key="6">
    <source>
        <dbReference type="EMBL" id="MDQ0315933.1"/>
    </source>
</evidence>
<dbReference type="EMBL" id="JAUSUL010000002">
    <property type="protein sequence ID" value="MDQ0315933.1"/>
    <property type="molecule type" value="Genomic_DNA"/>
</dbReference>
<reference evidence="6" key="1">
    <citation type="submission" date="2023-07" db="EMBL/GenBank/DDBJ databases">
        <title>Genomic Encyclopedia of Type Strains, Phase IV (KMG-IV): sequencing the most valuable type-strain genomes for metagenomic binning, comparative biology and taxonomic classification.</title>
        <authorList>
            <person name="Goeker M."/>
        </authorList>
    </citation>
    <scope>NUCLEOTIDE SEQUENCE</scope>
    <source>
        <strain evidence="6">DSM 21202</strain>
    </source>
</reference>
<dbReference type="PROSITE" id="PS00552">
    <property type="entry name" value="HTH_MERR_1"/>
    <property type="match status" value="1"/>
</dbReference>
<sequence>MIRTDRVLTPSEAAKTLGVSTKALRLYEARGLVTPSRTAAGWRAYGPEALRRAAEIVELRGLGLRLADIARLIDADPATRHDLLSAHLRRLQHQREDLLLSIGQLRHHLAARADETRLDPDPCSGPAAIAFDLPWPWNGERFTLPVLGALTFVVGPLGSGKTRLARLISEHLPETRFLPMERVNEEPADLRARLAAVPALRSRVADSLAALIADGAVASHAMVALVAGLEADPAATVVIDTAEHRLDAASQKALARFLRVRISSGRRFVLLTRSTALLDLDTLAPEATILFCPANHDTPIVVRPYPEAAGYEALKSCLAAPEVRARTEGVVARRASAPA</sequence>
<proteinExistence type="predicted"/>